<protein>
    <recommendedName>
        <fullName evidence="9">Acetylglutamate kinase</fullName>
        <ecNumber evidence="9">2.7.2.8</ecNumber>
    </recommendedName>
    <alternativeName>
        <fullName evidence="9">N-acetyl-L-glutamate 5-phosphotransferase</fullName>
    </alternativeName>
    <alternativeName>
        <fullName evidence="9">NAG kinase</fullName>
        <shortName evidence="9">NAGK</shortName>
    </alternativeName>
</protein>
<dbReference type="Proteomes" id="UP000217076">
    <property type="component" value="Unassembled WGS sequence"/>
</dbReference>
<keyword evidence="6 9" id="KW-0418">Kinase</keyword>
<evidence type="ECO:0000256" key="5">
    <source>
        <dbReference type="ARBA" id="ARBA00022741"/>
    </source>
</evidence>
<evidence type="ECO:0000256" key="2">
    <source>
        <dbReference type="ARBA" id="ARBA00022571"/>
    </source>
</evidence>
<dbReference type="Gene3D" id="3.40.1160.10">
    <property type="entry name" value="Acetylglutamate kinase-like"/>
    <property type="match status" value="1"/>
</dbReference>
<dbReference type="GO" id="GO:0005737">
    <property type="term" value="C:cytoplasm"/>
    <property type="evidence" value="ECO:0007669"/>
    <property type="project" value="UniProtKB-SubCell"/>
</dbReference>
<evidence type="ECO:0000256" key="8">
    <source>
        <dbReference type="ARBA" id="ARBA00048141"/>
    </source>
</evidence>
<dbReference type="SUPFAM" id="SSF53633">
    <property type="entry name" value="Carbamate kinase-like"/>
    <property type="match status" value="1"/>
</dbReference>
<accession>A0A1G7TJ26</accession>
<evidence type="ECO:0000313" key="11">
    <source>
        <dbReference type="EMBL" id="SDG35327.1"/>
    </source>
</evidence>
<dbReference type="NCBIfam" id="TIGR00761">
    <property type="entry name" value="argB"/>
    <property type="match status" value="1"/>
</dbReference>
<dbReference type="FunFam" id="3.40.1160.10:FF:000004">
    <property type="entry name" value="Acetylglutamate kinase"/>
    <property type="match status" value="1"/>
</dbReference>
<gene>
    <name evidence="9" type="primary">argB</name>
    <name evidence="11" type="ORF">SAMN05421742_10113</name>
</gene>
<evidence type="ECO:0000256" key="7">
    <source>
        <dbReference type="ARBA" id="ARBA00022840"/>
    </source>
</evidence>
<dbReference type="InterPro" id="IPR004662">
    <property type="entry name" value="AcgluKinase_fam"/>
</dbReference>
<feature type="binding site" evidence="9">
    <location>
        <position position="210"/>
    </location>
    <ligand>
        <name>substrate</name>
    </ligand>
</feature>
<feature type="site" description="Transition state stabilizer" evidence="9">
    <location>
        <position position="48"/>
    </location>
</feature>
<keyword evidence="5 9" id="KW-0547">Nucleotide-binding</keyword>
<dbReference type="InterPro" id="IPR036393">
    <property type="entry name" value="AceGlu_kinase-like_sf"/>
</dbReference>
<comment type="pathway">
    <text evidence="1 9">Amino-acid biosynthesis; L-arginine biosynthesis; N(2)-acetyl-L-ornithine from L-glutamate: step 2/4.</text>
</comment>
<evidence type="ECO:0000313" key="12">
    <source>
        <dbReference type="Proteomes" id="UP000217076"/>
    </source>
</evidence>
<dbReference type="STRING" id="83401.SAMN05421742_10113"/>
<keyword evidence="12" id="KW-1185">Reference proteome</keyword>
<keyword evidence="9" id="KW-0963">Cytoplasm</keyword>
<dbReference type="HAMAP" id="MF_00082">
    <property type="entry name" value="ArgB"/>
    <property type="match status" value="1"/>
</dbReference>
<evidence type="ECO:0000256" key="3">
    <source>
        <dbReference type="ARBA" id="ARBA00022605"/>
    </source>
</evidence>
<dbReference type="InterPro" id="IPR001048">
    <property type="entry name" value="Asp/Glu/Uridylate_kinase"/>
</dbReference>
<dbReference type="InterPro" id="IPR037528">
    <property type="entry name" value="ArgB"/>
</dbReference>
<evidence type="ECO:0000256" key="6">
    <source>
        <dbReference type="ARBA" id="ARBA00022777"/>
    </source>
</evidence>
<sequence length="316" mass="33575">MPTFSRDLKIMLQKDLAAERAVWMEKARTLSEALPYMRRFAGQTIVVKYGGHAMGDPELARLFARDIVLLKQVGIHPVVVHGGGPQIKAMLDRLKIQSEFVHGLRVTDRETVDIVEMVLAGSINKQIVQNINQAGGFAVGLSGKDGNLIRAERLSRTVKDPDSAIEKALDLGFVGAPRAITSHILESFRDSDIIPVIAPIGFDAEGHTYNINADTAAGAVAGALKATRLLMLTDVAGVLDQEGNLVTDLTTEDARALIADGTISGGMIPKVETCLAAIREGVKAAVILDGRVQHAVLLEIFTPGGAGTLMKSAAGA</sequence>
<dbReference type="UniPathway" id="UPA00068">
    <property type="reaction ID" value="UER00107"/>
</dbReference>
<keyword evidence="4 9" id="KW-0808">Transferase</keyword>
<dbReference type="CDD" id="cd04250">
    <property type="entry name" value="AAK_NAGK-C"/>
    <property type="match status" value="1"/>
</dbReference>
<evidence type="ECO:0000259" key="10">
    <source>
        <dbReference type="Pfam" id="PF00696"/>
    </source>
</evidence>
<evidence type="ECO:0000256" key="4">
    <source>
        <dbReference type="ARBA" id="ARBA00022679"/>
    </source>
</evidence>
<dbReference type="EMBL" id="FNCV01000001">
    <property type="protein sequence ID" value="SDG35327.1"/>
    <property type="molecule type" value="Genomic_DNA"/>
</dbReference>
<evidence type="ECO:0000256" key="9">
    <source>
        <dbReference type="HAMAP-Rule" id="MF_00082"/>
    </source>
</evidence>
<feature type="binding site" evidence="9">
    <location>
        <position position="105"/>
    </location>
    <ligand>
        <name>substrate</name>
    </ligand>
</feature>
<dbReference type="InterPro" id="IPR041727">
    <property type="entry name" value="NAGK-C"/>
</dbReference>
<name>A0A1G7TJ26_9PROT</name>
<comment type="function">
    <text evidence="9">Catalyzes the ATP-dependent phosphorylation of N-acetyl-L-glutamate.</text>
</comment>
<keyword evidence="2 9" id="KW-0055">Arginine biosynthesis</keyword>
<feature type="binding site" evidence="9">
    <location>
        <begin position="83"/>
        <end position="84"/>
    </location>
    <ligand>
        <name>substrate</name>
    </ligand>
</feature>
<dbReference type="GO" id="GO:0003991">
    <property type="term" value="F:acetylglutamate kinase activity"/>
    <property type="evidence" value="ECO:0007669"/>
    <property type="project" value="UniProtKB-UniRule"/>
</dbReference>
<dbReference type="GO" id="GO:0005524">
    <property type="term" value="F:ATP binding"/>
    <property type="evidence" value="ECO:0007669"/>
    <property type="project" value="UniProtKB-UniRule"/>
</dbReference>
<dbReference type="Pfam" id="PF00696">
    <property type="entry name" value="AA_kinase"/>
    <property type="match status" value="1"/>
</dbReference>
<reference evidence="12" key="1">
    <citation type="submission" date="2016-10" db="EMBL/GenBank/DDBJ databases">
        <authorList>
            <person name="Varghese N."/>
            <person name="Submissions S."/>
        </authorList>
    </citation>
    <scope>NUCLEOTIDE SEQUENCE [LARGE SCALE GENOMIC DNA]</scope>
    <source>
        <strain evidence="12">930I</strain>
    </source>
</reference>
<feature type="domain" description="Aspartate/glutamate/uridylate kinase" evidence="10">
    <location>
        <begin position="44"/>
        <end position="288"/>
    </location>
</feature>
<organism evidence="11 12">
    <name type="scientific">Roseospirillum parvum</name>
    <dbReference type="NCBI Taxonomy" id="83401"/>
    <lineage>
        <taxon>Bacteria</taxon>
        <taxon>Pseudomonadati</taxon>
        <taxon>Pseudomonadota</taxon>
        <taxon>Alphaproteobacteria</taxon>
        <taxon>Rhodospirillales</taxon>
        <taxon>Rhodospirillaceae</taxon>
        <taxon>Roseospirillum</taxon>
    </lineage>
</organism>
<dbReference type="GO" id="GO:0042450">
    <property type="term" value="P:L-arginine biosynthetic process via ornithine"/>
    <property type="evidence" value="ECO:0007669"/>
    <property type="project" value="UniProtKB-UniRule"/>
</dbReference>
<dbReference type="PIRSF" id="PIRSF000728">
    <property type="entry name" value="NAGK"/>
    <property type="match status" value="1"/>
</dbReference>
<keyword evidence="3 9" id="KW-0028">Amino-acid biosynthesis</keyword>
<comment type="similarity">
    <text evidence="9">Belongs to the acetylglutamate kinase family. ArgB subfamily.</text>
</comment>
<dbReference type="AlphaFoldDB" id="A0A1G7TJ26"/>
<dbReference type="PANTHER" id="PTHR23342">
    <property type="entry name" value="N-ACETYLGLUTAMATE SYNTHASE"/>
    <property type="match status" value="1"/>
</dbReference>
<evidence type="ECO:0000256" key="1">
    <source>
        <dbReference type="ARBA" id="ARBA00004828"/>
    </source>
</evidence>
<comment type="catalytic activity">
    <reaction evidence="8 9">
        <text>N-acetyl-L-glutamate + ATP = N-acetyl-L-glutamyl 5-phosphate + ADP</text>
        <dbReference type="Rhea" id="RHEA:14629"/>
        <dbReference type="ChEBI" id="CHEBI:30616"/>
        <dbReference type="ChEBI" id="CHEBI:44337"/>
        <dbReference type="ChEBI" id="CHEBI:57936"/>
        <dbReference type="ChEBI" id="CHEBI:456216"/>
        <dbReference type="EC" id="2.7.2.8"/>
    </reaction>
</comment>
<feature type="site" description="Transition state stabilizer" evidence="9">
    <location>
        <position position="270"/>
    </location>
</feature>
<proteinExistence type="inferred from homology"/>
<dbReference type="PANTHER" id="PTHR23342:SF0">
    <property type="entry name" value="N-ACETYLGLUTAMATE SYNTHASE, MITOCHONDRIAL"/>
    <property type="match status" value="1"/>
</dbReference>
<comment type="subcellular location">
    <subcellularLocation>
        <location evidence="9">Cytoplasm</location>
    </subcellularLocation>
</comment>
<keyword evidence="7 9" id="KW-0067">ATP-binding</keyword>
<dbReference type="EC" id="2.7.2.8" evidence="9"/>